<feature type="transmembrane region" description="Helical" evidence="8">
    <location>
        <begin position="154"/>
        <end position="176"/>
    </location>
</feature>
<dbReference type="eggNOG" id="COG0004">
    <property type="taxonomic scope" value="Bacteria"/>
</dbReference>
<dbReference type="EMBL" id="AP011529">
    <property type="protein sequence ID" value="BAI79594.1"/>
    <property type="molecule type" value="Genomic_DNA"/>
</dbReference>
<feature type="domain" description="Ammonium transporter AmtB-like" evidence="10">
    <location>
        <begin position="37"/>
        <end position="430"/>
    </location>
</feature>
<feature type="transmembrane region" description="Helical" evidence="8">
    <location>
        <begin position="125"/>
        <end position="147"/>
    </location>
</feature>
<reference evidence="11 12" key="1">
    <citation type="journal article" date="2010" name="DNA Res.">
        <title>Bacterial lifestyle in a deep-sea hydrothermal vent chimney revealed by the genome sequence of the thermophilic bacterium Deferribacter desulfuricans SSM1.</title>
        <authorList>
            <person name="Takaki Y."/>
            <person name="Shimamura S."/>
            <person name="Nakagawa S."/>
            <person name="Fukuhara Y."/>
            <person name="Horikawa H."/>
            <person name="Ankai A."/>
            <person name="Harada T."/>
            <person name="Hosoyama A."/>
            <person name="Oguchi A."/>
            <person name="Fukui S."/>
            <person name="Fujita N."/>
            <person name="Takami H."/>
            <person name="Takai K."/>
        </authorList>
    </citation>
    <scope>NUCLEOTIDE SEQUENCE [LARGE SCALE GENOMIC DNA]</scope>
    <source>
        <strain evidence="12">DSM 14783 / JCM 11476 / NBRC 101012 / SSM1</strain>
    </source>
</reference>
<keyword evidence="12" id="KW-1185">Reference proteome</keyword>
<dbReference type="STRING" id="639282.DEFDS_0082"/>
<feature type="chain" id="PRO_5003048041" description="Ammonium transporter" evidence="9">
    <location>
        <begin position="26"/>
        <end position="433"/>
    </location>
</feature>
<evidence type="ECO:0000256" key="7">
    <source>
        <dbReference type="ARBA" id="ARBA00023177"/>
    </source>
</evidence>
<dbReference type="SUPFAM" id="SSF111352">
    <property type="entry name" value="Ammonium transporter"/>
    <property type="match status" value="1"/>
</dbReference>
<sequence>MEDLSMKRFLISLFFIFTFSCFAFANDNQTINWVDTVWMIVATAFVMLMTPAGLALFYGGMTRTKNILNTIGMSFMSYALASVLWVIILFSLAFGHDVGGLIGGLDYIFFKNVGINDIQGTIPKILFAIFQMTFAGITLALISGSVVERIKFSFWIVFGVLWLIVVYAPVAHWVWGGGFIGKMGALDFAGGTVVHINAGISGLVLALLVGKRRDYGKTAIIPSSLVLTVLGAGLLWFGWFGFNAGSELAVDGVAVNAFLVTNTSAAMGAITWIVIEWLIAKRPTMLGAVSGAIAGLVAITPAAGFVSASASLLFGILSGIVGFLGVFVIKNRFKYDDSLDAFGVHGLCGILGALLTGIFANPEINNLGKGFLYGNPSQLWIQLVSVVITIVYSGICTLILFYIIKIFISPRVDDESELKGLDEVEHGERGFNL</sequence>
<dbReference type="InterPro" id="IPR001905">
    <property type="entry name" value="Ammonium_transpt"/>
</dbReference>
<dbReference type="GO" id="GO:0008519">
    <property type="term" value="F:ammonium channel activity"/>
    <property type="evidence" value="ECO:0007669"/>
    <property type="project" value="InterPro"/>
</dbReference>
<dbReference type="HOGENOM" id="CLU_000445_33_0_0"/>
<feature type="transmembrane region" description="Helical" evidence="8">
    <location>
        <begin position="39"/>
        <end position="59"/>
    </location>
</feature>
<feature type="transmembrane region" description="Helical" evidence="8">
    <location>
        <begin position="71"/>
        <end position="94"/>
    </location>
</feature>
<keyword evidence="5 8" id="KW-1133">Transmembrane helix</keyword>
<feature type="transmembrane region" description="Helical" evidence="8">
    <location>
        <begin position="286"/>
        <end position="306"/>
    </location>
</feature>
<dbReference type="Proteomes" id="UP000001520">
    <property type="component" value="Chromosome"/>
</dbReference>
<dbReference type="PANTHER" id="PTHR43029:SF10">
    <property type="entry name" value="AMMONIUM TRANSPORTER MEP2"/>
    <property type="match status" value="1"/>
</dbReference>
<comment type="similarity">
    <text evidence="2 8">Belongs to the ammonia transporter channel (TC 1.A.11.2) family.</text>
</comment>
<keyword evidence="4 8" id="KW-0812">Transmembrane</keyword>
<keyword evidence="6 8" id="KW-0472">Membrane</keyword>
<gene>
    <name evidence="11" type="ordered locus">DEFDS_0082</name>
</gene>
<evidence type="ECO:0000256" key="1">
    <source>
        <dbReference type="ARBA" id="ARBA00004141"/>
    </source>
</evidence>
<feature type="signal peptide" evidence="9">
    <location>
        <begin position="1"/>
        <end position="25"/>
    </location>
</feature>
<dbReference type="GO" id="GO:0005886">
    <property type="term" value="C:plasma membrane"/>
    <property type="evidence" value="ECO:0007669"/>
    <property type="project" value="UniProtKB-SubCell"/>
</dbReference>
<evidence type="ECO:0000313" key="11">
    <source>
        <dbReference type="EMBL" id="BAI79594.1"/>
    </source>
</evidence>
<dbReference type="NCBIfam" id="TIGR00836">
    <property type="entry name" value="amt"/>
    <property type="match status" value="1"/>
</dbReference>
<dbReference type="InterPro" id="IPR029020">
    <property type="entry name" value="Ammonium/urea_transptr"/>
</dbReference>
<dbReference type="AlphaFoldDB" id="D3PAH1"/>
<evidence type="ECO:0000256" key="8">
    <source>
        <dbReference type="RuleBase" id="RU362002"/>
    </source>
</evidence>
<feature type="transmembrane region" description="Helical" evidence="8">
    <location>
        <begin position="220"/>
        <end position="242"/>
    </location>
</feature>
<dbReference type="PROSITE" id="PS01219">
    <property type="entry name" value="AMMONIUM_TRANSP"/>
    <property type="match status" value="1"/>
</dbReference>
<keyword evidence="7 8" id="KW-0924">Ammonia transport</keyword>
<evidence type="ECO:0000259" key="10">
    <source>
        <dbReference type="Pfam" id="PF00909"/>
    </source>
</evidence>
<proteinExistence type="inferred from homology"/>
<dbReference type="PANTHER" id="PTHR43029">
    <property type="entry name" value="AMMONIUM TRANSPORTER MEP2"/>
    <property type="match status" value="1"/>
</dbReference>
<evidence type="ECO:0000313" key="12">
    <source>
        <dbReference type="Proteomes" id="UP000001520"/>
    </source>
</evidence>
<dbReference type="InterPro" id="IPR018047">
    <property type="entry name" value="Ammonium_transpt_CS"/>
</dbReference>
<feature type="transmembrane region" description="Helical" evidence="8">
    <location>
        <begin position="341"/>
        <end position="360"/>
    </location>
</feature>
<dbReference type="Pfam" id="PF00909">
    <property type="entry name" value="Ammonium_transp"/>
    <property type="match status" value="1"/>
</dbReference>
<evidence type="ECO:0000256" key="6">
    <source>
        <dbReference type="ARBA" id="ARBA00023136"/>
    </source>
</evidence>
<keyword evidence="3 8" id="KW-0813">Transport</keyword>
<dbReference type="OrthoDB" id="9814202at2"/>
<comment type="subcellular location">
    <subcellularLocation>
        <location evidence="8">Cell membrane</location>
        <topology evidence="8">Multi-pass membrane protein</topology>
    </subcellularLocation>
    <subcellularLocation>
        <location evidence="1">Membrane</location>
        <topology evidence="1">Multi-pass membrane protein</topology>
    </subcellularLocation>
</comment>
<evidence type="ECO:0000256" key="4">
    <source>
        <dbReference type="ARBA" id="ARBA00022692"/>
    </source>
</evidence>
<keyword evidence="9" id="KW-0732">Signal</keyword>
<evidence type="ECO:0000256" key="9">
    <source>
        <dbReference type="SAM" id="SignalP"/>
    </source>
</evidence>
<organism evidence="11 12">
    <name type="scientific">Deferribacter desulfuricans (strain DSM 14783 / JCM 11476 / NBRC 101012 / SSM1)</name>
    <dbReference type="NCBI Taxonomy" id="639282"/>
    <lineage>
        <taxon>Bacteria</taxon>
        <taxon>Pseudomonadati</taxon>
        <taxon>Deferribacterota</taxon>
        <taxon>Deferribacteres</taxon>
        <taxon>Deferribacterales</taxon>
        <taxon>Deferribacteraceae</taxon>
        <taxon>Deferribacter</taxon>
    </lineage>
</organism>
<evidence type="ECO:0000256" key="2">
    <source>
        <dbReference type="ARBA" id="ARBA00005887"/>
    </source>
</evidence>
<dbReference type="InterPro" id="IPR024041">
    <property type="entry name" value="NH4_transpt_AmtB-like_dom"/>
</dbReference>
<protein>
    <recommendedName>
        <fullName evidence="8">Ammonium transporter</fullName>
    </recommendedName>
</protein>
<dbReference type="Gene3D" id="1.10.3430.10">
    <property type="entry name" value="Ammonium transporter AmtB like domains"/>
    <property type="match status" value="1"/>
</dbReference>
<evidence type="ECO:0000256" key="5">
    <source>
        <dbReference type="ARBA" id="ARBA00022989"/>
    </source>
</evidence>
<feature type="transmembrane region" description="Helical" evidence="8">
    <location>
        <begin position="312"/>
        <end position="329"/>
    </location>
</feature>
<dbReference type="PROSITE" id="PS51257">
    <property type="entry name" value="PROKAR_LIPOPROTEIN"/>
    <property type="match status" value="1"/>
</dbReference>
<name>D3PAH1_DEFDS</name>
<feature type="transmembrane region" description="Helical" evidence="8">
    <location>
        <begin position="188"/>
        <end position="208"/>
    </location>
</feature>
<evidence type="ECO:0000256" key="3">
    <source>
        <dbReference type="ARBA" id="ARBA00022448"/>
    </source>
</evidence>
<dbReference type="KEGG" id="ddf:DEFDS_0082"/>
<feature type="transmembrane region" description="Helical" evidence="8">
    <location>
        <begin position="380"/>
        <end position="404"/>
    </location>
</feature>
<accession>D3PAH1</accession>
<feature type="transmembrane region" description="Helical" evidence="8">
    <location>
        <begin position="254"/>
        <end position="279"/>
    </location>
</feature>